<dbReference type="GO" id="GO:0006352">
    <property type="term" value="P:DNA-templated transcription initiation"/>
    <property type="evidence" value="ECO:0007669"/>
    <property type="project" value="InterPro"/>
</dbReference>
<gene>
    <name evidence="2" type="ORF">HMPREF9629_00443</name>
</gene>
<proteinExistence type="predicted"/>
<protein>
    <recommendedName>
        <fullName evidence="1">RNA polymerase sigma-70 region 4 domain-containing protein</fullName>
    </recommendedName>
</protein>
<dbReference type="AlphaFoldDB" id="G9X220"/>
<dbReference type="InterPro" id="IPR007630">
    <property type="entry name" value="RNA_pol_sigma70_r4"/>
</dbReference>
<evidence type="ECO:0000313" key="3">
    <source>
        <dbReference type="Proteomes" id="UP000006437"/>
    </source>
</evidence>
<dbReference type="SUPFAM" id="SSF88659">
    <property type="entry name" value="Sigma3 and sigma4 domains of RNA polymerase sigma factors"/>
    <property type="match status" value="1"/>
</dbReference>
<name>G9X220_9FIRM</name>
<evidence type="ECO:0000259" key="1">
    <source>
        <dbReference type="Pfam" id="PF04545"/>
    </source>
</evidence>
<accession>G9X220</accession>
<dbReference type="InterPro" id="IPR013324">
    <property type="entry name" value="RNA_pol_sigma_r3/r4-like"/>
</dbReference>
<dbReference type="Gene3D" id="1.20.140.160">
    <property type="match status" value="1"/>
</dbReference>
<dbReference type="Pfam" id="PF04545">
    <property type="entry name" value="Sigma70_r4"/>
    <property type="match status" value="1"/>
</dbReference>
<reference evidence="2 3" key="1">
    <citation type="submission" date="2011-08" db="EMBL/GenBank/DDBJ databases">
        <title>The Genome Sequence of Eubacteriaceae bacterium ACC19a.</title>
        <authorList>
            <consortium name="The Broad Institute Genome Sequencing Platform"/>
            <person name="Earl A."/>
            <person name="Ward D."/>
            <person name="Feldgarden M."/>
            <person name="Gevers D."/>
            <person name="Sizova M."/>
            <person name="Hazen A."/>
            <person name="Epstein S."/>
            <person name="Young S.K."/>
            <person name="Zeng Q."/>
            <person name="Gargeya S."/>
            <person name="Fitzgerald M."/>
            <person name="Haas B."/>
            <person name="Abouelleil A."/>
            <person name="Alvarado L."/>
            <person name="Arachchi H.M."/>
            <person name="Berlin A."/>
            <person name="Brown A."/>
            <person name="Chapman S.B."/>
            <person name="Chen Z."/>
            <person name="Dunbar C."/>
            <person name="Freedman E."/>
            <person name="Gearin G."/>
            <person name="Gellesch M."/>
            <person name="Goldberg J."/>
            <person name="Griggs A."/>
            <person name="Gujja S."/>
            <person name="Heiman D."/>
            <person name="Howarth C."/>
            <person name="Larson L."/>
            <person name="Lui A."/>
            <person name="MacDonald P.J.P."/>
            <person name="Montmayeur A."/>
            <person name="Murphy C."/>
            <person name="Neiman D."/>
            <person name="Pearson M."/>
            <person name="Priest M."/>
            <person name="Roberts A."/>
            <person name="Saif S."/>
            <person name="Shea T."/>
            <person name="Shenoy N."/>
            <person name="Sisk P."/>
            <person name="Stolte C."/>
            <person name="Sykes S."/>
            <person name="Wortman J."/>
            <person name="Nusbaum C."/>
            <person name="Birren B."/>
        </authorList>
    </citation>
    <scope>NUCLEOTIDE SEQUENCE [LARGE SCALE GENOMIC DNA]</scope>
    <source>
        <strain evidence="2 3">ACC19a</strain>
    </source>
</reference>
<dbReference type="GO" id="GO:0003700">
    <property type="term" value="F:DNA-binding transcription factor activity"/>
    <property type="evidence" value="ECO:0007669"/>
    <property type="project" value="InterPro"/>
</dbReference>
<sequence>MGIKYELFNLRQLSRTIDAKERELAQVRRYYKTLQGIDYSKEKLSGGLKCDFTNTVDKIIDLEREITADIDELCDKKEYLNKQLKKILFGEEYLIIQMYFFEEMNNEEIAVKINRSYSTVKRTKRKAFEKILKVDPQ</sequence>
<dbReference type="EMBL" id="AFZE01000045">
    <property type="protein sequence ID" value="EHL13143.1"/>
    <property type="molecule type" value="Genomic_DNA"/>
</dbReference>
<dbReference type="RefSeq" id="WP_009524680.1">
    <property type="nucleotide sequence ID" value="NZ_JH414547.1"/>
</dbReference>
<organism evidence="2 3">
    <name type="scientific">Peptoanaerobacter stomatis</name>
    <dbReference type="NCBI Taxonomy" id="796937"/>
    <lineage>
        <taxon>Bacteria</taxon>
        <taxon>Bacillati</taxon>
        <taxon>Bacillota</taxon>
        <taxon>Clostridia</taxon>
        <taxon>Peptostreptococcales</taxon>
        <taxon>Filifactoraceae</taxon>
        <taxon>Peptoanaerobacter</taxon>
    </lineage>
</organism>
<evidence type="ECO:0000313" key="2">
    <source>
        <dbReference type="EMBL" id="EHL13143.1"/>
    </source>
</evidence>
<feature type="domain" description="RNA polymerase sigma-70 region 4" evidence="1">
    <location>
        <begin position="92"/>
        <end position="131"/>
    </location>
</feature>
<dbReference type="HOGENOM" id="CLU_1863297_0_0_9"/>
<dbReference type="BioCyc" id="EBAC796937-HMP:GMGH-444-MONOMER"/>
<comment type="caution">
    <text evidence="2">The sequence shown here is derived from an EMBL/GenBank/DDBJ whole genome shotgun (WGS) entry which is preliminary data.</text>
</comment>
<dbReference type="Proteomes" id="UP000006437">
    <property type="component" value="Unassembled WGS sequence"/>
</dbReference>